<evidence type="ECO:0000313" key="3">
    <source>
        <dbReference type="Proteomes" id="UP000663929"/>
    </source>
</evidence>
<reference evidence="2" key="1">
    <citation type="submission" date="2021-03" db="EMBL/GenBank/DDBJ databases">
        <title>Acanthopleuribacteraceae sp. M133.</title>
        <authorList>
            <person name="Wang G."/>
        </authorList>
    </citation>
    <scope>NUCLEOTIDE SEQUENCE</scope>
    <source>
        <strain evidence="2">M133</strain>
    </source>
</reference>
<organism evidence="2 3">
    <name type="scientific">Sulfidibacter corallicola</name>
    <dbReference type="NCBI Taxonomy" id="2818388"/>
    <lineage>
        <taxon>Bacteria</taxon>
        <taxon>Pseudomonadati</taxon>
        <taxon>Acidobacteriota</taxon>
        <taxon>Holophagae</taxon>
        <taxon>Acanthopleuribacterales</taxon>
        <taxon>Acanthopleuribacteraceae</taxon>
        <taxon>Sulfidibacter</taxon>
    </lineage>
</organism>
<feature type="transmembrane region" description="Helical" evidence="1">
    <location>
        <begin position="245"/>
        <end position="266"/>
    </location>
</feature>
<feature type="transmembrane region" description="Helical" evidence="1">
    <location>
        <begin position="272"/>
        <end position="292"/>
    </location>
</feature>
<feature type="transmembrane region" description="Helical" evidence="1">
    <location>
        <begin position="212"/>
        <end position="233"/>
    </location>
</feature>
<sequence length="307" mass="33378">MTAREKHRQLRVPALALAWLLVWFLGAPLQAQQPPYVVTGLKTYEGNVFAVGQDVIVEGTVKGDVGAVMADIHIKGTVEGNITALGGSVRIYRDANVSGNLLCLGGDVSSHEQAMVGGKIVHHFAPSGPSRESAYLTSSHSMAALFFAQSFFLFLVIIITFYIFPNQVNEASFQLGQDLTRHFIIGLITLATFLLAMFVSILLMVVMVGFPMFLLFSSGLMVVSIFGSVVVFHRVGTVIEELSNGLLSTVASLLMAVLLIGVILHLPLLGTLMQLTILIMGCGVIIETRFGTNKQWFTKKKRYWAAS</sequence>
<evidence type="ECO:0000313" key="2">
    <source>
        <dbReference type="EMBL" id="QTD53104.1"/>
    </source>
</evidence>
<keyword evidence="1" id="KW-1133">Transmembrane helix</keyword>
<name>A0A8A4TVF4_SULCO</name>
<keyword evidence="1" id="KW-0472">Membrane</keyword>
<dbReference type="Proteomes" id="UP000663929">
    <property type="component" value="Chromosome"/>
</dbReference>
<keyword evidence="1" id="KW-0812">Transmembrane</keyword>
<feature type="transmembrane region" description="Helical" evidence="1">
    <location>
        <begin position="142"/>
        <end position="164"/>
    </location>
</feature>
<keyword evidence="3" id="KW-1185">Reference proteome</keyword>
<gene>
    <name evidence="2" type="ORF">J3U87_11640</name>
</gene>
<proteinExistence type="predicted"/>
<accession>A0A8A4TVF4</accession>
<dbReference type="EMBL" id="CP071793">
    <property type="protein sequence ID" value="QTD53104.1"/>
    <property type="molecule type" value="Genomic_DNA"/>
</dbReference>
<dbReference type="RefSeq" id="WP_237383202.1">
    <property type="nucleotide sequence ID" value="NZ_CP071793.1"/>
</dbReference>
<evidence type="ECO:0000256" key="1">
    <source>
        <dbReference type="SAM" id="Phobius"/>
    </source>
</evidence>
<protein>
    <submittedName>
        <fullName evidence="2">Polymer-forming cytoskeletal protein</fullName>
    </submittedName>
</protein>
<feature type="transmembrane region" description="Helical" evidence="1">
    <location>
        <begin position="184"/>
        <end position="206"/>
    </location>
</feature>
<dbReference type="AlphaFoldDB" id="A0A8A4TVF4"/>
<dbReference type="KEGG" id="scor:J3U87_11640"/>